<reference evidence="1" key="1">
    <citation type="journal article" date="2023" name="IScience">
        <title>Live-bearing cockroach genome reveals convergent evolutionary mechanisms linked to viviparity in insects and beyond.</title>
        <authorList>
            <person name="Fouks B."/>
            <person name="Harrison M.C."/>
            <person name="Mikhailova A.A."/>
            <person name="Marchal E."/>
            <person name="English S."/>
            <person name="Carruthers M."/>
            <person name="Jennings E.C."/>
            <person name="Chiamaka E.L."/>
            <person name="Frigard R.A."/>
            <person name="Pippel M."/>
            <person name="Attardo G.M."/>
            <person name="Benoit J.B."/>
            <person name="Bornberg-Bauer E."/>
            <person name="Tobe S.S."/>
        </authorList>
    </citation>
    <scope>NUCLEOTIDE SEQUENCE</scope>
    <source>
        <strain evidence="1">Stay&amp;Tobe</strain>
    </source>
</reference>
<accession>A0AAD8A449</accession>
<proteinExistence type="predicted"/>
<gene>
    <name evidence="1" type="ORF">L9F63_001191</name>
</gene>
<feature type="non-terminal residue" evidence="1">
    <location>
        <position position="1"/>
    </location>
</feature>
<dbReference type="Proteomes" id="UP001233999">
    <property type="component" value="Unassembled WGS sequence"/>
</dbReference>
<dbReference type="EMBL" id="JASPKZ010003842">
    <property type="protein sequence ID" value="KAJ9592295.1"/>
    <property type="molecule type" value="Genomic_DNA"/>
</dbReference>
<comment type="caution">
    <text evidence="1">The sequence shown here is derived from an EMBL/GenBank/DDBJ whole genome shotgun (WGS) entry which is preliminary data.</text>
</comment>
<evidence type="ECO:0000313" key="1">
    <source>
        <dbReference type="EMBL" id="KAJ9592295.1"/>
    </source>
</evidence>
<protein>
    <submittedName>
        <fullName evidence="1">Uncharacterized protein</fullName>
    </submittedName>
</protein>
<feature type="non-terminal residue" evidence="1">
    <location>
        <position position="70"/>
    </location>
</feature>
<name>A0AAD8A449_DIPPU</name>
<dbReference type="AlphaFoldDB" id="A0AAD8A449"/>
<organism evidence="1 2">
    <name type="scientific">Diploptera punctata</name>
    <name type="common">Pacific beetle cockroach</name>
    <dbReference type="NCBI Taxonomy" id="6984"/>
    <lineage>
        <taxon>Eukaryota</taxon>
        <taxon>Metazoa</taxon>
        <taxon>Ecdysozoa</taxon>
        <taxon>Arthropoda</taxon>
        <taxon>Hexapoda</taxon>
        <taxon>Insecta</taxon>
        <taxon>Pterygota</taxon>
        <taxon>Neoptera</taxon>
        <taxon>Polyneoptera</taxon>
        <taxon>Dictyoptera</taxon>
        <taxon>Blattodea</taxon>
        <taxon>Blaberoidea</taxon>
        <taxon>Blaberidae</taxon>
        <taxon>Diplopterinae</taxon>
        <taxon>Diploptera</taxon>
    </lineage>
</organism>
<keyword evidence="2" id="KW-1185">Reference proteome</keyword>
<evidence type="ECO:0000313" key="2">
    <source>
        <dbReference type="Proteomes" id="UP001233999"/>
    </source>
</evidence>
<reference evidence="1" key="2">
    <citation type="submission" date="2023-05" db="EMBL/GenBank/DDBJ databases">
        <authorList>
            <person name="Fouks B."/>
        </authorList>
    </citation>
    <scope>NUCLEOTIDE SEQUENCE</scope>
    <source>
        <strain evidence="1">Stay&amp;Tobe</strain>
        <tissue evidence="1">Testes</tissue>
    </source>
</reference>
<sequence length="70" mass="8349">RSFNLFSMRRKIKNTKSIHCDDSYEYIKSVYEHRIKKITQPPMNVLYRTSKVLIFVQKHGKSLCRGTTNL</sequence>